<dbReference type="VEuPathDB" id="FungiDB:HMPREF1541_00307"/>
<dbReference type="GO" id="GO:0005507">
    <property type="term" value="F:copper ion binding"/>
    <property type="evidence" value="ECO:0007669"/>
    <property type="project" value="InterPro"/>
</dbReference>
<dbReference type="InterPro" id="IPR011707">
    <property type="entry name" value="Cu-oxidase-like_N"/>
</dbReference>
<evidence type="ECO:0000256" key="2">
    <source>
        <dbReference type="ARBA" id="ARBA00022723"/>
    </source>
</evidence>
<dbReference type="InterPro" id="IPR001117">
    <property type="entry name" value="Cu-oxidase_2nd"/>
</dbReference>
<dbReference type="InterPro" id="IPR033138">
    <property type="entry name" value="Cu_oxidase_CS"/>
</dbReference>
<dbReference type="PANTHER" id="PTHR11709:SF145">
    <property type="entry name" value="LCC1"/>
    <property type="match status" value="1"/>
</dbReference>
<feature type="domain" description="Plastocyanin-like" evidence="6">
    <location>
        <begin position="185"/>
        <end position="344"/>
    </location>
</feature>
<dbReference type="CDD" id="cd13854">
    <property type="entry name" value="CuRO_1_MaLCC_like"/>
    <property type="match status" value="1"/>
</dbReference>
<dbReference type="Pfam" id="PF00394">
    <property type="entry name" value="Cu-oxidase"/>
    <property type="match status" value="1"/>
</dbReference>
<dbReference type="Pfam" id="PF07731">
    <property type="entry name" value="Cu-oxidase_2"/>
    <property type="match status" value="1"/>
</dbReference>
<evidence type="ECO:0000313" key="9">
    <source>
        <dbReference type="EMBL" id="ETN46123.1"/>
    </source>
</evidence>
<keyword evidence="2" id="KW-0479">Metal-binding</keyword>
<evidence type="ECO:0008006" key="11">
    <source>
        <dbReference type="Google" id="ProtNLM"/>
    </source>
</evidence>
<evidence type="ECO:0000256" key="3">
    <source>
        <dbReference type="ARBA" id="ARBA00023002"/>
    </source>
</evidence>
<evidence type="ECO:0000259" key="8">
    <source>
        <dbReference type="Pfam" id="PF07732"/>
    </source>
</evidence>
<feature type="domain" description="Plastocyanin-like" evidence="8">
    <location>
        <begin position="58"/>
        <end position="174"/>
    </location>
</feature>
<keyword evidence="10" id="KW-1185">Reference proteome</keyword>
<evidence type="ECO:0000313" key="10">
    <source>
        <dbReference type="Proteomes" id="UP000030752"/>
    </source>
</evidence>
<keyword evidence="5" id="KW-0732">Signal</keyword>
<dbReference type="GO" id="GO:0016491">
    <property type="term" value="F:oxidoreductase activity"/>
    <property type="evidence" value="ECO:0007669"/>
    <property type="project" value="UniProtKB-KW"/>
</dbReference>
<dbReference type="EMBL" id="KB822711">
    <property type="protein sequence ID" value="ETN46123.1"/>
    <property type="molecule type" value="Genomic_DNA"/>
</dbReference>
<comment type="similarity">
    <text evidence="1">Belongs to the multicopper oxidase family.</text>
</comment>
<evidence type="ECO:0000256" key="5">
    <source>
        <dbReference type="SAM" id="SignalP"/>
    </source>
</evidence>
<dbReference type="OrthoDB" id="2121828at2759"/>
<feature type="domain" description="Plastocyanin-like" evidence="7">
    <location>
        <begin position="427"/>
        <end position="546"/>
    </location>
</feature>
<organism evidence="9 10">
    <name type="scientific">Cyphellophora europaea (strain CBS 101466)</name>
    <name type="common">Phialophora europaea</name>
    <dbReference type="NCBI Taxonomy" id="1220924"/>
    <lineage>
        <taxon>Eukaryota</taxon>
        <taxon>Fungi</taxon>
        <taxon>Dikarya</taxon>
        <taxon>Ascomycota</taxon>
        <taxon>Pezizomycotina</taxon>
        <taxon>Eurotiomycetes</taxon>
        <taxon>Chaetothyriomycetidae</taxon>
        <taxon>Chaetothyriales</taxon>
        <taxon>Cyphellophoraceae</taxon>
        <taxon>Cyphellophora</taxon>
    </lineage>
</organism>
<dbReference type="RefSeq" id="XP_008710835.1">
    <property type="nucleotide sequence ID" value="XM_008712613.1"/>
</dbReference>
<dbReference type="PROSITE" id="PS00079">
    <property type="entry name" value="MULTICOPPER_OXIDASE1"/>
    <property type="match status" value="1"/>
</dbReference>
<dbReference type="InterPro" id="IPR002355">
    <property type="entry name" value="Cu_oxidase_Cu_BS"/>
</dbReference>
<evidence type="ECO:0000256" key="4">
    <source>
        <dbReference type="ARBA" id="ARBA00023008"/>
    </source>
</evidence>
<dbReference type="STRING" id="1220924.W2SDL1"/>
<name>W2SDL1_CYPE1</name>
<evidence type="ECO:0000259" key="6">
    <source>
        <dbReference type="Pfam" id="PF00394"/>
    </source>
</evidence>
<keyword evidence="4" id="KW-0186">Copper</keyword>
<dbReference type="HOGENOM" id="CLU_006504_3_1_1"/>
<keyword evidence="3" id="KW-0560">Oxidoreductase</keyword>
<protein>
    <recommendedName>
        <fullName evidence="11">L-ascorbate oxidase</fullName>
    </recommendedName>
</protein>
<accession>W2SDL1</accession>
<dbReference type="Proteomes" id="UP000030752">
    <property type="component" value="Unassembled WGS sequence"/>
</dbReference>
<dbReference type="Pfam" id="PF07732">
    <property type="entry name" value="Cu-oxidase_3"/>
    <property type="match status" value="1"/>
</dbReference>
<dbReference type="PROSITE" id="PS00080">
    <property type="entry name" value="MULTICOPPER_OXIDASE2"/>
    <property type="match status" value="1"/>
</dbReference>
<dbReference type="AlphaFoldDB" id="W2SDL1"/>
<dbReference type="Gene3D" id="2.60.40.420">
    <property type="entry name" value="Cupredoxins - blue copper proteins"/>
    <property type="match status" value="3"/>
</dbReference>
<gene>
    <name evidence="9" type="ORF">HMPREF1541_00307</name>
</gene>
<dbReference type="PANTHER" id="PTHR11709">
    <property type="entry name" value="MULTI-COPPER OXIDASE"/>
    <property type="match status" value="1"/>
</dbReference>
<proteinExistence type="inferred from homology"/>
<dbReference type="FunFam" id="2.60.40.420:FF:000045">
    <property type="entry name" value="Laccase 2"/>
    <property type="match status" value="1"/>
</dbReference>
<sequence length="597" mass="65539">MYFITALVLSAALGSHGVSGLSRWGGECPWKGRTVQGTHPQHDVPDTGEIRYYDFTIARATIAPDGVDRASILVNGQFPGPLIEANWGDWVEVNIVNDIRDPEEPTSIHWHGFNMPGTPWFDGVPITSQCPLIPGHNLTYRFRADEYGTSWYHSHVSAQYTQGIVGPIVVHGPSDHVEYDEDLGPVLISDWYHGCFTDLLEKALGPSTQLDDIRPLADSNLLAGAGRYPCTDITDGTPCTDNVPYKRWDVEAGKTYRMRFVNTGSSSFFTVSLDSHAFTVMAVDFVPVEPHQVDKLVLSVGQRIDVIFTASADSTQSYWLRASNSEICSDTQADSDALAIIAYPNAPAETAPQSVGIAHPANPVCDTGDISLLHPVYSMPVQAPDLTLSLHLNAVFFPAGHLRYVINNQTFDSSNLYGQPLLHSVLDGVTTFPPENHVYSTYSARIVRLVLVSEFLPPHPMHLHGHDFQVLAQGVGEWDGTITNPINPLRRDVQAMHFGANASDPNIGPNYVVLQYEADNPGVWPIHCHLAWHLAAGMVTSLIERADELQAMKNDVPVEVLETCTLYNDWARRQEGVWGEAGPGLEAVPAAASPKRR</sequence>
<dbReference type="InterPro" id="IPR008972">
    <property type="entry name" value="Cupredoxin"/>
</dbReference>
<dbReference type="InterPro" id="IPR011706">
    <property type="entry name" value="Cu-oxidase_C"/>
</dbReference>
<evidence type="ECO:0000256" key="1">
    <source>
        <dbReference type="ARBA" id="ARBA00010609"/>
    </source>
</evidence>
<dbReference type="SUPFAM" id="SSF49503">
    <property type="entry name" value="Cupredoxins"/>
    <property type="match status" value="3"/>
</dbReference>
<dbReference type="InParanoid" id="W2SDL1"/>
<dbReference type="InterPro" id="IPR045087">
    <property type="entry name" value="Cu-oxidase_fam"/>
</dbReference>
<evidence type="ECO:0000259" key="7">
    <source>
        <dbReference type="Pfam" id="PF07731"/>
    </source>
</evidence>
<reference evidence="9 10" key="1">
    <citation type="submission" date="2013-03" db="EMBL/GenBank/DDBJ databases">
        <title>The Genome Sequence of Phialophora europaea CBS 101466.</title>
        <authorList>
            <consortium name="The Broad Institute Genomics Platform"/>
            <person name="Cuomo C."/>
            <person name="de Hoog S."/>
            <person name="Gorbushina A."/>
            <person name="Walker B."/>
            <person name="Young S.K."/>
            <person name="Zeng Q."/>
            <person name="Gargeya S."/>
            <person name="Fitzgerald M."/>
            <person name="Haas B."/>
            <person name="Abouelleil A."/>
            <person name="Allen A.W."/>
            <person name="Alvarado L."/>
            <person name="Arachchi H.M."/>
            <person name="Berlin A.M."/>
            <person name="Chapman S.B."/>
            <person name="Gainer-Dewar J."/>
            <person name="Goldberg J."/>
            <person name="Griggs A."/>
            <person name="Gujja S."/>
            <person name="Hansen M."/>
            <person name="Howarth C."/>
            <person name="Imamovic A."/>
            <person name="Ireland A."/>
            <person name="Larimer J."/>
            <person name="McCowan C."/>
            <person name="Murphy C."/>
            <person name="Pearson M."/>
            <person name="Poon T.W."/>
            <person name="Priest M."/>
            <person name="Roberts A."/>
            <person name="Saif S."/>
            <person name="Shea T."/>
            <person name="Sisk P."/>
            <person name="Sykes S."/>
            <person name="Wortman J."/>
            <person name="Nusbaum C."/>
            <person name="Birren B."/>
        </authorList>
    </citation>
    <scope>NUCLEOTIDE SEQUENCE [LARGE SCALE GENOMIC DNA]</scope>
    <source>
        <strain evidence="9 10">CBS 101466</strain>
    </source>
</reference>
<feature type="chain" id="PRO_5004824263" description="L-ascorbate oxidase" evidence="5">
    <location>
        <begin position="21"/>
        <end position="597"/>
    </location>
</feature>
<dbReference type="eggNOG" id="KOG1263">
    <property type="taxonomic scope" value="Eukaryota"/>
</dbReference>
<dbReference type="GeneID" id="19967646"/>
<feature type="signal peptide" evidence="5">
    <location>
        <begin position="1"/>
        <end position="20"/>
    </location>
</feature>